<evidence type="ECO:0000313" key="3">
    <source>
        <dbReference type="Proteomes" id="UP000298781"/>
    </source>
</evidence>
<feature type="chain" id="PRO_5020804616" description="DUF3617 family protein" evidence="1">
    <location>
        <begin position="42"/>
        <end position="144"/>
    </location>
</feature>
<accession>A0A4D7B0P1</accession>
<sequence>MIGKTVGKIVEKPSARSTGRRLVSRLALSAFGLALAGAAMAATTLPLEPGLYLPADVRCGNEQAETEVFRIDARGISTNRMACTVQPAAGRANTFEATCREGEDVGETATPGDGPTVKRVIRVLSRRTLTLDGENFRFCQVLDD</sequence>
<organism evidence="2 3">
    <name type="scientific">Phreatobacter stygius</name>
    <dbReference type="NCBI Taxonomy" id="1940610"/>
    <lineage>
        <taxon>Bacteria</taxon>
        <taxon>Pseudomonadati</taxon>
        <taxon>Pseudomonadota</taxon>
        <taxon>Alphaproteobacteria</taxon>
        <taxon>Hyphomicrobiales</taxon>
        <taxon>Phreatobacteraceae</taxon>
        <taxon>Phreatobacter</taxon>
    </lineage>
</organism>
<feature type="signal peptide" evidence="1">
    <location>
        <begin position="1"/>
        <end position="41"/>
    </location>
</feature>
<dbReference type="AlphaFoldDB" id="A0A4D7B0P1"/>
<gene>
    <name evidence="2" type="ORF">E8M01_25065</name>
</gene>
<evidence type="ECO:0000256" key="1">
    <source>
        <dbReference type="SAM" id="SignalP"/>
    </source>
</evidence>
<keyword evidence="1" id="KW-0732">Signal</keyword>
<protein>
    <recommendedName>
        <fullName evidence="4">DUF3617 family protein</fullName>
    </recommendedName>
</protein>
<evidence type="ECO:0008006" key="4">
    <source>
        <dbReference type="Google" id="ProtNLM"/>
    </source>
</evidence>
<name>A0A4D7B0P1_9HYPH</name>
<dbReference type="RefSeq" id="WP_136962649.1">
    <property type="nucleotide sequence ID" value="NZ_CP039690.1"/>
</dbReference>
<dbReference type="OrthoDB" id="9861618at2"/>
<reference evidence="2 3" key="1">
    <citation type="submission" date="2019-04" db="EMBL/GenBank/DDBJ databases">
        <title>Phreatobacter aquaticus sp. nov.</title>
        <authorList>
            <person name="Choi A."/>
        </authorList>
    </citation>
    <scope>NUCLEOTIDE SEQUENCE [LARGE SCALE GENOMIC DNA]</scope>
    <source>
        <strain evidence="2 3">KCTC 52518</strain>
    </source>
</reference>
<dbReference type="EMBL" id="CP039690">
    <property type="protein sequence ID" value="QCI67214.1"/>
    <property type="molecule type" value="Genomic_DNA"/>
</dbReference>
<dbReference type="KEGG" id="pstg:E8M01_25065"/>
<proteinExistence type="predicted"/>
<dbReference type="Proteomes" id="UP000298781">
    <property type="component" value="Chromosome"/>
</dbReference>
<evidence type="ECO:0000313" key="2">
    <source>
        <dbReference type="EMBL" id="QCI67214.1"/>
    </source>
</evidence>
<keyword evidence="3" id="KW-1185">Reference proteome</keyword>